<dbReference type="GO" id="GO:0015627">
    <property type="term" value="C:type II protein secretion system complex"/>
    <property type="evidence" value="ECO:0007669"/>
    <property type="project" value="TreeGrafter"/>
</dbReference>
<dbReference type="InterPro" id="IPR004846">
    <property type="entry name" value="T2SS/T3SS_dom"/>
</dbReference>
<dbReference type="AlphaFoldDB" id="A0A0F9GZF9"/>
<name>A0A0F9GZF9_9ZZZZ</name>
<feature type="region of interest" description="Disordered" evidence="4">
    <location>
        <begin position="375"/>
        <end position="399"/>
    </location>
</feature>
<dbReference type="Pfam" id="PF00263">
    <property type="entry name" value="Secretin"/>
    <property type="match status" value="1"/>
</dbReference>
<evidence type="ECO:0000256" key="3">
    <source>
        <dbReference type="ARBA" id="ARBA00023136"/>
    </source>
</evidence>
<evidence type="ECO:0000256" key="1">
    <source>
        <dbReference type="ARBA" id="ARBA00004370"/>
    </source>
</evidence>
<organism evidence="6">
    <name type="scientific">marine sediment metagenome</name>
    <dbReference type="NCBI Taxonomy" id="412755"/>
    <lineage>
        <taxon>unclassified sequences</taxon>
        <taxon>metagenomes</taxon>
        <taxon>ecological metagenomes</taxon>
    </lineage>
</organism>
<keyword evidence="3" id="KW-0472">Membrane</keyword>
<evidence type="ECO:0000256" key="4">
    <source>
        <dbReference type="SAM" id="MobiDB-lite"/>
    </source>
</evidence>
<dbReference type="PANTHER" id="PTHR30332:SF24">
    <property type="entry name" value="SECRETIN GSPD-RELATED"/>
    <property type="match status" value="1"/>
</dbReference>
<reference evidence="6" key="1">
    <citation type="journal article" date="2015" name="Nature">
        <title>Complex archaea that bridge the gap between prokaryotes and eukaryotes.</title>
        <authorList>
            <person name="Spang A."/>
            <person name="Saw J.H."/>
            <person name="Jorgensen S.L."/>
            <person name="Zaremba-Niedzwiedzka K."/>
            <person name="Martijn J."/>
            <person name="Lind A.E."/>
            <person name="van Eijk R."/>
            <person name="Schleper C."/>
            <person name="Guy L."/>
            <person name="Ettema T.J."/>
        </authorList>
    </citation>
    <scope>NUCLEOTIDE SEQUENCE</scope>
</reference>
<evidence type="ECO:0000259" key="5">
    <source>
        <dbReference type="Pfam" id="PF00263"/>
    </source>
</evidence>
<evidence type="ECO:0000313" key="6">
    <source>
        <dbReference type="EMBL" id="KKL96071.1"/>
    </source>
</evidence>
<dbReference type="EMBL" id="LAZR01018526">
    <property type="protein sequence ID" value="KKL96071.1"/>
    <property type="molecule type" value="Genomic_DNA"/>
</dbReference>
<proteinExistence type="predicted"/>
<sequence length="399" mass="43496">TYATIGGKEVELTDMDGAIQDLVMLGVHDQLTGVEDSTKHALFLLLDGSRPMTGDLNMNLNDVYLGQAVAGSGGAITGYASSGGGAPSIHKVEWMPHYQSGINKHGWRIYDRDYSGANPAGYMCIGDVGGVARIYIGPELQATDLIASTKVIANRIDERTATAGVTIDSMLVKDGHTIVIGGLFRERTNNSRAQVPGLGNLPGLGYLFRRRTDTTEREEVIILITPHIIKQPIDEAVSEQLGDDIRRFRFGMRQGLMWFGSSRLAQSHMRWARQHVANGATRKAIWDVNMALSMAPRLVAALRLKERLTNQAIWANEEPYSSVNYVIQKMIMQELGLPVDQSVIPAKPSDGGELPQNVRDAMGIGNLLEAPLVPAKKKRPVVAPDNPPTKPESKPLQGK</sequence>
<dbReference type="GO" id="GO:0016020">
    <property type="term" value="C:membrane"/>
    <property type="evidence" value="ECO:0007669"/>
    <property type="project" value="UniProtKB-SubCell"/>
</dbReference>
<dbReference type="GO" id="GO:0009306">
    <property type="term" value="P:protein secretion"/>
    <property type="evidence" value="ECO:0007669"/>
    <property type="project" value="InterPro"/>
</dbReference>
<feature type="domain" description="Type II/III secretion system secretin-like" evidence="5">
    <location>
        <begin position="160"/>
        <end position="230"/>
    </location>
</feature>
<comment type="caution">
    <text evidence="6">The sequence shown here is derived from an EMBL/GenBank/DDBJ whole genome shotgun (WGS) entry which is preliminary data.</text>
</comment>
<dbReference type="PANTHER" id="PTHR30332">
    <property type="entry name" value="PROBABLE GENERAL SECRETION PATHWAY PROTEIN D"/>
    <property type="match status" value="1"/>
</dbReference>
<dbReference type="InterPro" id="IPR050810">
    <property type="entry name" value="Bact_Secretion_Sys_Channel"/>
</dbReference>
<feature type="non-terminal residue" evidence="6">
    <location>
        <position position="1"/>
    </location>
</feature>
<comment type="subcellular location">
    <subcellularLocation>
        <location evidence="1">Membrane</location>
    </subcellularLocation>
</comment>
<protein>
    <recommendedName>
        <fullName evidence="5">Type II/III secretion system secretin-like domain-containing protein</fullName>
    </recommendedName>
</protein>
<gene>
    <name evidence="6" type="ORF">LCGC14_1848140</name>
</gene>
<keyword evidence="2" id="KW-0732">Signal</keyword>
<evidence type="ECO:0000256" key="2">
    <source>
        <dbReference type="ARBA" id="ARBA00022729"/>
    </source>
</evidence>
<accession>A0A0F9GZF9</accession>